<organism evidence="2 3">
    <name type="scientific">Roseburia intestinalis</name>
    <dbReference type="NCBI Taxonomy" id="166486"/>
    <lineage>
        <taxon>Bacteria</taxon>
        <taxon>Bacillati</taxon>
        <taxon>Bacillota</taxon>
        <taxon>Clostridia</taxon>
        <taxon>Lachnospirales</taxon>
        <taxon>Lachnospiraceae</taxon>
        <taxon>Roseburia</taxon>
    </lineage>
</organism>
<accession>A0A173TZ23</accession>
<keyword evidence="1" id="KW-0812">Transmembrane</keyword>
<evidence type="ECO:0000256" key="1">
    <source>
        <dbReference type="SAM" id="Phobius"/>
    </source>
</evidence>
<keyword evidence="1" id="KW-0472">Membrane</keyword>
<evidence type="ECO:0000313" key="3">
    <source>
        <dbReference type="Proteomes" id="UP000095350"/>
    </source>
</evidence>
<protein>
    <submittedName>
        <fullName evidence="2">Stage II sporulation protein M</fullName>
    </submittedName>
</protein>
<dbReference type="RefSeq" id="WP_055194264.1">
    <property type="nucleotide sequence ID" value="NZ_CABIYH010000012.1"/>
</dbReference>
<feature type="transmembrane region" description="Helical" evidence="1">
    <location>
        <begin position="105"/>
        <end position="129"/>
    </location>
</feature>
<feature type="transmembrane region" description="Helical" evidence="1">
    <location>
        <begin position="7"/>
        <end position="24"/>
    </location>
</feature>
<name>A0A173TZ23_9FIRM</name>
<evidence type="ECO:0000313" key="2">
    <source>
        <dbReference type="EMBL" id="CUN07357.1"/>
    </source>
</evidence>
<dbReference type="PaxDb" id="166486-ERS852572_01781"/>
<reference evidence="2 3" key="1">
    <citation type="submission" date="2015-09" db="EMBL/GenBank/DDBJ databases">
        <authorList>
            <consortium name="Pathogen Informatics"/>
        </authorList>
    </citation>
    <scope>NUCLEOTIDE SEQUENCE [LARGE SCALE GENOMIC DNA]</scope>
    <source>
        <strain evidence="2 3">2789STDY5834960</strain>
    </source>
</reference>
<dbReference type="Proteomes" id="UP000095350">
    <property type="component" value="Unassembled WGS sequence"/>
</dbReference>
<dbReference type="AlphaFoldDB" id="A0A173TZ23"/>
<dbReference type="OrthoDB" id="1905143at2"/>
<proteinExistence type="predicted"/>
<keyword evidence="1" id="KW-1133">Transmembrane helix</keyword>
<feature type="transmembrane region" description="Helical" evidence="1">
    <location>
        <begin position="155"/>
        <end position="177"/>
    </location>
</feature>
<dbReference type="STRING" id="166486.ERS852572_01781"/>
<sequence>MKKEGCLFLPVFFVGVFLANLLKYKAGDLCRILNIWILEQFAYSSISPERLFWLLLWKRGKFAFFFFLFGEGCGYAVASTVWLCLLTGTFGFFLAMAIADLGIRGVAVAFVGLLPQAFFYVAAVLWCRFCGKNSRQYRSPVCNPKIRIKQAVESVVFYGVAVILVIGGVFAEAYINIPLLKMIVKNF</sequence>
<gene>
    <name evidence="2" type="ORF">ERS852572_01781</name>
</gene>
<dbReference type="EMBL" id="CYXZ01000012">
    <property type="protein sequence ID" value="CUN07357.1"/>
    <property type="molecule type" value="Genomic_DNA"/>
</dbReference>